<evidence type="ECO:0000256" key="1">
    <source>
        <dbReference type="SAM" id="Phobius"/>
    </source>
</evidence>
<organism evidence="2 3">
    <name type="scientific">Mucilaginibacter dorajii</name>
    <dbReference type="NCBI Taxonomy" id="692994"/>
    <lineage>
        <taxon>Bacteria</taxon>
        <taxon>Pseudomonadati</taxon>
        <taxon>Bacteroidota</taxon>
        <taxon>Sphingobacteriia</taxon>
        <taxon>Sphingobacteriales</taxon>
        <taxon>Sphingobacteriaceae</taxon>
        <taxon>Mucilaginibacter</taxon>
    </lineage>
</organism>
<proteinExistence type="predicted"/>
<keyword evidence="1" id="KW-1133">Transmembrane helix</keyword>
<evidence type="ECO:0000313" key="3">
    <source>
        <dbReference type="Proteomes" id="UP001500742"/>
    </source>
</evidence>
<keyword evidence="1" id="KW-0812">Transmembrane</keyword>
<protein>
    <submittedName>
        <fullName evidence="2">Uncharacterized protein</fullName>
    </submittedName>
</protein>
<feature type="transmembrane region" description="Helical" evidence="1">
    <location>
        <begin position="154"/>
        <end position="173"/>
    </location>
</feature>
<evidence type="ECO:0000313" key="2">
    <source>
        <dbReference type="EMBL" id="GAA3962746.1"/>
    </source>
</evidence>
<reference evidence="3" key="1">
    <citation type="journal article" date="2019" name="Int. J. Syst. Evol. Microbiol.">
        <title>The Global Catalogue of Microorganisms (GCM) 10K type strain sequencing project: providing services to taxonomists for standard genome sequencing and annotation.</title>
        <authorList>
            <consortium name="The Broad Institute Genomics Platform"/>
            <consortium name="The Broad Institute Genome Sequencing Center for Infectious Disease"/>
            <person name="Wu L."/>
            <person name="Ma J."/>
        </authorList>
    </citation>
    <scope>NUCLEOTIDE SEQUENCE [LARGE SCALE GENOMIC DNA]</scope>
    <source>
        <strain evidence="3">JCM 16601</strain>
    </source>
</reference>
<accession>A0ABP7PB62</accession>
<keyword evidence="3" id="KW-1185">Reference proteome</keyword>
<name>A0ABP7PB62_9SPHI</name>
<gene>
    <name evidence="2" type="ORF">GCM10022210_08360</name>
</gene>
<comment type="caution">
    <text evidence="2">The sequence shown here is derived from an EMBL/GenBank/DDBJ whole genome shotgun (WGS) entry which is preliminary data.</text>
</comment>
<dbReference type="RefSeq" id="WP_259091462.1">
    <property type="nucleotide sequence ID" value="NZ_BAAAZC010000007.1"/>
</dbReference>
<feature type="transmembrane region" description="Helical" evidence="1">
    <location>
        <begin position="48"/>
        <end position="66"/>
    </location>
</feature>
<sequence length="174" mass="20317">MAGTIDWKPNFDKWYKVKKESYQLVYELAKERFAEVSSESESITDKSIKMLTALVSLFGFFIGFIFKQHANNWFICVLIPIVSWDIYCLYKLLTPKESRLRGLPPSESIPMNLDSEEDQDYQLELVYYQVIVHYQNNISIMKAKNEARIVNYKLAIKLFLLILALISIFVAVLL</sequence>
<dbReference type="EMBL" id="BAAAZC010000007">
    <property type="protein sequence ID" value="GAA3962746.1"/>
    <property type="molecule type" value="Genomic_DNA"/>
</dbReference>
<dbReference type="Proteomes" id="UP001500742">
    <property type="component" value="Unassembled WGS sequence"/>
</dbReference>
<keyword evidence="1" id="KW-0472">Membrane</keyword>
<feature type="transmembrane region" description="Helical" evidence="1">
    <location>
        <begin position="72"/>
        <end position="93"/>
    </location>
</feature>